<dbReference type="Proteomes" id="UP000543598">
    <property type="component" value="Unassembled WGS sequence"/>
</dbReference>
<evidence type="ECO:0000313" key="4">
    <source>
        <dbReference type="EMBL" id="NNH02518.1"/>
    </source>
</evidence>
<dbReference type="Pfam" id="PF08240">
    <property type="entry name" value="ADH_N"/>
    <property type="match status" value="1"/>
</dbReference>
<dbReference type="Gene3D" id="3.40.50.720">
    <property type="entry name" value="NAD(P)-binding Rossmann-like Domain"/>
    <property type="match status" value="1"/>
</dbReference>
<dbReference type="GO" id="GO:0016651">
    <property type="term" value="F:oxidoreductase activity, acting on NAD(P)H"/>
    <property type="evidence" value="ECO:0007669"/>
    <property type="project" value="TreeGrafter"/>
</dbReference>
<dbReference type="SUPFAM" id="SSF50129">
    <property type="entry name" value="GroES-like"/>
    <property type="match status" value="1"/>
</dbReference>
<evidence type="ECO:0000313" key="5">
    <source>
        <dbReference type="Proteomes" id="UP000543598"/>
    </source>
</evidence>
<dbReference type="Pfam" id="PF13602">
    <property type="entry name" value="ADH_zinc_N_2"/>
    <property type="match status" value="1"/>
</dbReference>
<dbReference type="AlphaFoldDB" id="A0A7Y2Q0D6"/>
<accession>A0A7Y2Q0D6</accession>
<sequence length="303" mass="30738">MAHAIVLTEFGGPDVLRWQEVAEPQPARGRILIRVRAAGVGPTDLHIRRGDLVGVFPQGPGSVLGFEASGIVVALGEGVSGVSIGDEVAALLPDQGGYAELAVVSTWVAKPPSVSWSDAAALPASAEVAVGLLREVRAAAGETLVVLGAAGSVGQILVQLAAAQGLRVIGLAGERDGALVRSLGGEPVAYGQGAFERVAAVADSVDAVIDAAGRGGIREAIDATGDATRVITLVDPTALALGARFTEPGPQRAPDALDITMPMLASGALRLKARRDMPLSDAAEAHRALESGSVREKVILLAS</sequence>
<dbReference type="InterPro" id="IPR020843">
    <property type="entry name" value="ER"/>
</dbReference>
<dbReference type="InterPro" id="IPR013154">
    <property type="entry name" value="ADH-like_N"/>
</dbReference>
<evidence type="ECO:0000256" key="1">
    <source>
        <dbReference type="ARBA" id="ARBA00022857"/>
    </source>
</evidence>
<proteinExistence type="predicted"/>
<dbReference type="RefSeq" id="WP_167041123.1">
    <property type="nucleotide sequence ID" value="NZ_BAAANA010000003.1"/>
</dbReference>
<name>A0A7Y2Q0D6_9MICO</name>
<keyword evidence="5" id="KW-1185">Reference proteome</keyword>
<dbReference type="CDD" id="cd05289">
    <property type="entry name" value="MDR_like_2"/>
    <property type="match status" value="1"/>
</dbReference>
<dbReference type="InterPro" id="IPR011032">
    <property type="entry name" value="GroES-like_sf"/>
</dbReference>
<comment type="caution">
    <text evidence="4">The sequence shown here is derived from an EMBL/GenBank/DDBJ whole genome shotgun (WGS) entry which is preliminary data.</text>
</comment>
<gene>
    <name evidence="4" type="ORF">HLA99_01375</name>
</gene>
<reference evidence="4 5" key="1">
    <citation type="submission" date="2020-05" db="EMBL/GenBank/DDBJ databases">
        <title>MicrobeNet Type strains.</title>
        <authorList>
            <person name="Nicholson A.C."/>
        </authorList>
    </citation>
    <scope>NUCLEOTIDE SEQUENCE [LARGE SCALE GENOMIC DNA]</scope>
    <source>
        <strain evidence="4 5">JCM 14282</strain>
    </source>
</reference>
<organism evidence="4 5">
    <name type="scientific">Microbacterium ulmi</name>
    <dbReference type="NCBI Taxonomy" id="179095"/>
    <lineage>
        <taxon>Bacteria</taxon>
        <taxon>Bacillati</taxon>
        <taxon>Actinomycetota</taxon>
        <taxon>Actinomycetes</taxon>
        <taxon>Micrococcales</taxon>
        <taxon>Microbacteriaceae</taxon>
        <taxon>Microbacterium</taxon>
    </lineage>
</organism>
<feature type="domain" description="Enoyl reductase (ER)" evidence="3">
    <location>
        <begin position="11"/>
        <end position="300"/>
    </location>
</feature>
<dbReference type="SMART" id="SM00829">
    <property type="entry name" value="PKS_ER"/>
    <property type="match status" value="1"/>
</dbReference>
<keyword evidence="2" id="KW-0560">Oxidoreductase</keyword>
<dbReference type="InterPro" id="IPR036291">
    <property type="entry name" value="NAD(P)-bd_dom_sf"/>
</dbReference>
<protein>
    <submittedName>
        <fullName evidence="4">NADP-dependent oxidoreductase</fullName>
    </submittedName>
</protein>
<keyword evidence="1" id="KW-0521">NADP</keyword>
<dbReference type="Gene3D" id="3.90.180.10">
    <property type="entry name" value="Medium-chain alcohol dehydrogenases, catalytic domain"/>
    <property type="match status" value="1"/>
</dbReference>
<dbReference type="GO" id="GO:0070402">
    <property type="term" value="F:NADPH binding"/>
    <property type="evidence" value="ECO:0007669"/>
    <property type="project" value="TreeGrafter"/>
</dbReference>
<dbReference type="SUPFAM" id="SSF51735">
    <property type="entry name" value="NAD(P)-binding Rossmann-fold domains"/>
    <property type="match status" value="1"/>
</dbReference>
<dbReference type="PANTHER" id="PTHR48106:SF18">
    <property type="entry name" value="QUINONE OXIDOREDUCTASE PIG3"/>
    <property type="match status" value="1"/>
</dbReference>
<dbReference type="PANTHER" id="PTHR48106">
    <property type="entry name" value="QUINONE OXIDOREDUCTASE PIG3-RELATED"/>
    <property type="match status" value="1"/>
</dbReference>
<dbReference type="EMBL" id="JABEMB010000001">
    <property type="protein sequence ID" value="NNH02518.1"/>
    <property type="molecule type" value="Genomic_DNA"/>
</dbReference>
<evidence type="ECO:0000259" key="3">
    <source>
        <dbReference type="SMART" id="SM00829"/>
    </source>
</evidence>
<evidence type="ECO:0000256" key="2">
    <source>
        <dbReference type="ARBA" id="ARBA00023002"/>
    </source>
</evidence>